<keyword evidence="1" id="KW-1133">Transmembrane helix</keyword>
<protein>
    <recommendedName>
        <fullName evidence="4">Glycerophosphoryl diester phosphodiesterase membrane domain-containing protein</fullName>
    </recommendedName>
</protein>
<feature type="transmembrane region" description="Helical" evidence="1">
    <location>
        <begin position="91"/>
        <end position="114"/>
    </location>
</feature>
<dbReference type="Proteomes" id="UP000177907">
    <property type="component" value="Unassembled WGS sequence"/>
</dbReference>
<gene>
    <name evidence="2" type="ORF">A3J93_02985</name>
</gene>
<feature type="transmembrane region" description="Helical" evidence="1">
    <location>
        <begin position="171"/>
        <end position="197"/>
    </location>
</feature>
<feature type="transmembrane region" description="Helical" evidence="1">
    <location>
        <begin position="217"/>
        <end position="240"/>
    </location>
</feature>
<reference evidence="2 3" key="1">
    <citation type="journal article" date="2016" name="Nat. Commun.">
        <title>Thousands of microbial genomes shed light on interconnected biogeochemical processes in an aquifer system.</title>
        <authorList>
            <person name="Anantharaman K."/>
            <person name="Brown C.T."/>
            <person name="Hug L.A."/>
            <person name="Sharon I."/>
            <person name="Castelle C.J."/>
            <person name="Probst A.J."/>
            <person name="Thomas B.C."/>
            <person name="Singh A."/>
            <person name="Wilkins M.J."/>
            <person name="Karaoz U."/>
            <person name="Brodie E.L."/>
            <person name="Williams K.H."/>
            <person name="Hubbard S.S."/>
            <person name="Banfield J.F."/>
        </authorList>
    </citation>
    <scope>NUCLEOTIDE SEQUENCE [LARGE SCALE GENOMIC DNA]</scope>
</reference>
<feature type="transmembrane region" description="Helical" evidence="1">
    <location>
        <begin position="135"/>
        <end position="159"/>
    </location>
</feature>
<sequence length="321" mass="35159">MREPNYSEAFSHSWQMVKEHKILWVFGLLSVCLGQWGLANFLGGLNMVGLNQYGASWHNFSSLFLLLQIAGEGVIPFLLVLWLFVVGAALFILMIFVAVVARGALIAAVGHWFAKDGKVSLALVWRHGVKNFWKLLVLVILTRLFEVALLISALGVFALCGNSTAGFISQAFFGALALAVGIALEAVMIFASGYVVIDGESVSNSIARAWRLFTRHILITLELGVLLTVASLLVAVVVILAGSLVLIPAMIVWLFAILTGLNGLFSFGFILAWVLFVMVIGLAAAIFNAFNTSVWMYLFVKMHRESYVGWVLNTVKKLFSK</sequence>
<proteinExistence type="predicted"/>
<evidence type="ECO:0000313" key="2">
    <source>
        <dbReference type="EMBL" id="OGH87473.1"/>
    </source>
</evidence>
<feature type="transmembrane region" description="Helical" evidence="1">
    <location>
        <begin position="22"/>
        <end position="42"/>
    </location>
</feature>
<keyword evidence="1" id="KW-0812">Transmembrane</keyword>
<evidence type="ECO:0000256" key="1">
    <source>
        <dbReference type="SAM" id="Phobius"/>
    </source>
</evidence>
<accession>A0A1F6NUS5</accession>
<name>A0A1F6NUS5_9BACT</name>
<evidence type="ECO:0000313" key="3">
    <source>
        <dbReference type="Proteomes" id="UP000177907"/>
    </source>
</evidence>
<dbReference type="AlphaFoldDB" id="A0A1F6NUS5"/>
<feature type="transmembrane region" description="Helical" evidence="1">
    <location>
        <begin position="63"/>
        <end position="85"/>
    </location>
</feature>
<evidence type="ECO:0008006" key="4">
    <source>
        <dbReference type="Google" id="ProtNLM"/>
    </source>
</evidence>
<dbReference type="EMBL" id="MFQZ01000010">
    <property type="protein sequence ID" value="OGH87473.1"/>
    <property type="molecule type" value="Genomic_DNA"/>
</dbReference>
<comment type="caution">
    <text evidence="2">The sequence shown here is derived from an EMBL/GenBank/DDBJ whole genome shotgun (WGS) entry which is preliminary data.</text>
</comment>
<feature type="transmembrane region" description="Helical" evidence="1">
    <location>
        <begin position="246"/>
        <end position="265"/>
    </location>
</feature>
<feature type="transmembrane region" description="Helical" evidence="1">
    <location>
        <begin position="272"/>
        <end position="298"/>
    </location>
</feature>
<organism evidence="2 3">
    <name type="scientific">Candidatus Magasanikbacteria bacterium RIFOXYC2_FULL_42_28</name>
    <dbReference type="NCBI Taxonomy" id="1798704"/>
    <lineage>
        <taxon>Bacteria</taxon>
        <taxon>Candidatus Magasanikiibacteriota</taxon>
    </lineage>
</organism>
<keyword evidence="1" id="KW-0472">Membrane</keyword>